<dbReference type="GO" id="GO:0004553">
    <property type="term" value="F:hydrolase activity, hydrolyzing O-glycosyl compounds"/>
    <property type="evidence" value="ECO:0007669"/>
    <property type="project" value="InterPro"/>
</dbReference>
<dbReference type="PANTHER" id="PTHR10963">
    <property type="entry name" value="GLYCOSYL HYDROLASE-RELATED"/>
    <property type="match status" value="1"/>
</dbReference>
<dbReference type="SUPFAM" id="SSF49899">
    <property type="entry name" value="Concanavalin A-like lectins/glucanases"/>
    <property type="match status" value="1"/>
</dbReference>
<dbReference type="InterPro" id="IPR000757">
    <property type="entry name" value="Beta-glucanase-like"/>
</dbReference>
<feature type="domain" description="GH16" evidence="1">
    <location>
        <begin position="54"/>
        <end position="350"/>
    </location>
</feature>
<organism evidence="2 3">
    <name type="scientific">Suillus fuscotomentosus</name>
    <dbReference type="NCBI Taxonomy" id="1912939"/>
    <lineage>
        <taxon>Eukaryota</taxon>
        <taxon>Fungi</taxon>
        <taxon>Dikarya</taxon>
        <taxon>Basidiomycota</taxon>
        <taxon>Agaricomycotina</taxon>
        <taxon>Agaricomycetes</taxon>
        <taxon>Agaricomycetidae</taxon>
        <taxon>Boletales</taxon>
        <taxon>Suillineae</taxon>
        <taxon>Suillaceae</taxon>
        <taxon>Suillus</taxon>
    </lineage>
</organism>
<accession>A0AAD4ELY5</accession>
<evidence type="ECO:0000313" key="3">
    <source>
        <dbReference type="Proteomes" id="UP001195769"/>
    </source>
</evidence>
<dbReference type="InterPro" id="IPR050546">
    <property type="entry name" value="Glycosyl_Hydrlase_16"/>
</dbReference>
<dbReference type="Pfam" id="PF26113">
    <property type="entry name" value="GH16_XgeA"/>
    <property type="match status" value="1"/>
</dbReference>
<dbReference type="GO" id="GO:0009251">
    <property type="term" value="P:glucan catabolic process"/>
    <property type="evidence" value="ECO:0007669"/>
    <property type="project" value="TreeGrafter"/>
</dbReference>
<sequence>MFLRLYHMLPSHGSRGLLRYHAGTCAKSNRAPFPTRQESRIGLNTETGQEIILSSYRLSFTMKLNIVNVSVALASLAGSALAGAVYTLSDNIVGEGFYSSFNFEAIPDPTDGRVTYVNQSTAQMLNLTYSTSNTFIMRADDTTVLTPSGPGRNSVRIRSNSQYTQHVVVFDMQHMPEGCGTWPAVWETNESNWPAGGEVDIVEGVNNVEPNQSTLHTSPNCTMPDSTTQLGTTVSTNCDTAVDGNSGCGVQLTEDYNSFGPGFNSINGGWYAMERTNSYIQVWFWERDDVSAPFDATTGASSIDTNLWGTPAAYFPNTDCDLASHFDANNIIINLTFCGDWAGNSAVYAASGCPSDCVTYVDNNPTAFTNAYFQFSSINVYT</sequence>
<evidence type="ECO:0000259" key="1">
    <source>
        <dbReference type="PROSITE" id="PS51762"/>
    </source>
</evidence>
<dbReference type="PROSITE" id="PS51762">
    <property type="entry name" value="GH16_2"/>
    <property type="match status" value="1"/>
</dbReference>
<dbReference type="PANTHER" id="PTHR10963:SF24">
    <property type="entry name" value="GLYCOSIDASE C21B10.07-RELATED"/>
    <property type="match status" value="1"/>
</dbReference>
<protein>
    <submittedName>
        <fullName evidence="2">Glycoside hydrolase family 16 protein</fullName>
    </submittedName>
</protein>
<keyword evidence="3" id="KW-1185">Reference proteome</keyword>
<evidence type="ECO:0000313" key="2">
    <source>
        <dbReference type="EMBL" id="KAG1908633.1"/>
    </source>
</evidence>
<dbReference type="AlphaFoldDB" id="A0AAD4ELY5"/>
<dbReference type="CDD" id="cd02181">
    <property type="entry name" value="GH16_fungal_Lam16A_glucanase"/>
    <property type="match status" value="1"/>
</dbReference>
<reference evidence="2" key="1">
    <citation type="journal article" date="2020" name="New Phytol.">
        <title>Comparative genomics reveals dynamic genome evolution in host specialist ectomycorrhizal fungi.</title>
        <authorList>
            <person name="Lofgren L.A."/>
            <person name="Nguyen N.H."/>
            <person name="Vilgalys R."/>
            <person name="Ruytinx J."/>
            <person name="Liao H.L."/>
            <person name="Branco S."/>
            <person name="Kuo A."/>
            <person name="LaButti K."/>
            <person name="Lipzen A."/>
            <person name="Andreopoulos W."/>
            <person name="Pangilinan J."/>
            <person name="Riley R."/>
            <person name="Hundley H."/>
            <person name="Na H."/>
            <person name="Barry K."/>
            <person name="Grigoriev I.V."/>
            <person name="Stajich J.E."/>
            <person name="Kennedy P.G."/>
        </authorList>
    </citation>
    <scope>NUCLEOTIDE SEQUENCE</scope>
    <source>
        <strain evidence="2">FC203</strain>
    </source>
</reference>
<keyword evidence="2" id="KW-0378">Hydrolase</keyword>
<proteinExistence type="predicted"/>
<dbReference type="Proteomes" id="UP001195769">
    <property type="component" value="Unassembled WGS sequence"/>
</dbReference>
<dbReference type="GeneID" id="64672588"/>
<comment type="caution">
    <text evidence="2">The sequence shown here is derived from an EMBL/GenBank/DDBJ whole genome shotgun (WGS) entry which is preliminary data.</text>
</comment>
<dbReference type="InterPro" id="IPR013320">
    <property type="entry name" value="ConA-like_dom_sf"/>
</dbReference>
<gene>
    <name evidence="2" type="ORF">F5891DRAFT_994289</name>
</gene>
<dbReference type="RefSeq" id="XP_041234208.1">
    <property type="nucleotide sequence ID" value="XM_041378290.1"/>
</dbReference>
<name>A0AAD4ELY5_9AGAM</name>
<dbReference type="EMBL" id="JABBWK010000001">
    <property type="protein sequence ID" value="KAG1908633.1"/>
    <property type="molecule type" value="Genomic_DNA"/>
</dbReference>
<dbReference type="Gene3D" id="2.60.120.200">
    <property type="match status" value="1"/>
</dbReference>